<dbReference type="Gene3D" id="1.10.10.10">
    <property type="entry name" value="Winged helix-like DNA-binding domain superfamily/Winged helix DNA-binding domain"/>
    <property type="match status" value="1"/>
</dbReference>
<protein>
    <submittedName>
        <fullName evidence="4">LuxR family transcriptional regulator</fullName>
    </submittedName>
</protein>
<dbReference type="CDD" id="cd06170">
    <property type="entry name" value="LuxR_C_like"/>
    <property type="match status" value="1"/>
</dbReference>
<dbReference type="InterPro" id="IPR036388">
    <property type="entry name" value="WH-like_DNA-bd_sf"/>
</dbReference>
<dbReference type="Pfam" id="PF00196">
    <property type="entry name" value="GerE"/>
    <property type="match status" value="1"/>
</dbReference>
<organism evidence="4 5">
    <name type="scientific">Kitasatospora nipponensis</name>
    <dbReference type="NCBI Taxonomy" id="258049"/>
    <lineage>
        <taxon>Bacteria</taxon>
        <taxon>Bacillati</taxon>
        <taxon>Actinomycetota</taxon>
        <taxon>Actinomycetes</taxon>
        <taxon>Kitasatosporales</taxon>
        <taxon>Streptomycetaceae</taxon>
        <taxon>Kitasatospora</taxon>
    </lineage>
</organism>
<dbReference type="InterPro" id="IPR016032">
    <property type="entry name" value="Sig_transdc_resp-reg_C-effctor"/>
</dbReference>
<dbReference type="RefSeq" id="WP_344440388.1">
    <property type="nucleotide sequence ID" value="NZ_BAAALF010000015.1"/>
</dbReference>
<reference evidence="4 5" key="1">
    <citation type="journal article" date="2019" name="Int. J. Syst. Evol. Microbiol.">
        <title>The Global Catalogue of Microorganisms (GCM) 10K type strain sequencing project: providing services to taxonomists for standard genome sequencing and annotation.</title>
        <authorList>
            <consortium name="The Broad Institute Genomics Platform"/>
            <consortium name="The Broad Institute Genome Sequencing Center for Infectious Disease"/>
            <person name="Wu L."/>
            <person name="Ma J."/>
        </authorList>
    </citation>
    <scope>NUCLEOTIDE SEQUENCE [LARGE SCALE GENOMIC DNA]</scope>
    <source>
        <strain evidence="4 5">JCM 13004</strain>
    </source>
</reference>
<dbReference type="EMBL" id="BAAALF010000015">
    <property type="protein sequence ID" value="GAA1225250.1"/>
    <property type="molecule type" value="Genomic_DNA"/>
</dbReference>
<evidence type="ECO:0000313" key="5">
    <source>
        <dbReference type="Proteomes" id="UP001500037"/>
    </source>
</evidence>
<dbReference type="Pfam" id="PF13191">
    <property type="entry name" value="AAA_16"/>
    <property type="match status" value="1"/>
</dbReference>
<dbReference type="InterPro" id="IPR041664">
    <property type="entry name" value="AAA_16"/>
</dbReference>
<evidence type="ECO:0000313" key="4">
    <source>
        <dbReference type="EMBL" id="GAA1225250.1"/>
    </source>
</evidence>
<gene>
    <name evidence="4" type="ORF">GCM10009665_14470</name>
</gene>
<sequence>MESVATPLVGRESERSVLSSFLAAPQGQALVLKGETGVGKSALLEQLAQQATGAGFRLVRAVGVEAESDLPFAGLHQLLFPLLPHAVQLDSMRRAAFDVVFGRSGEKAPSVMALGIAVLDLVMVAASYGRLLLMLDDGQWLDPASAEVCGFVGRRLAGNGAKLVVALRPEKSSGFDAAALPVLPVPPLSEDAAAQLLDARHPRVDPHVRRVTLDQAQGNPLALVELPPYLAAQVPPAAPAGSSGHGLVPLPDRFRQVYGARLAALGPALRAELLRGALDGVHAGAVAGPVRAVRYRMRDVDEAVAAQVLDLDAVTGEFVFRHPLVRSTVVRLATPSERRSAHGVLAQVHREDIERRATHLAGATVDPDEEVAAALEEAAASATRRGGAAAAVTWLTRAAELSPGPADRARRLGDAAFVAGFAGRLDQARRLADTDGLTGGAGRPAAVVAFAYGALYQDGDVRSSHRQVVAAIEGIRDSGAAGPSPELTRLVNLLMAVSQFAGDRESWRRTHQLLASLGDLVPTESRIYQDAWCDVVRRGAGVAERVAKAFAVFPSLDPWDVTRLGVAAYHVDTLNHYRTHLVRSVERELRTGAVGTAMTMLHLIVLDQIASGEWDAAERTGQQVLELTQAHGHVLFVHQSQAYLGLLAALRGDLDRARELRAVVDRWARPRGIGFLVQVADAVATTAALSDGDYETAYLHALGITAPESFEPCAHQAPRTLLDLVEAALHTGRVEIARRHARAAQAAGLPQVSPRLALTTIGALAMTAEDDDEALELFRRAEAHPAAADFPFESARIRLAHGIRLRHGPGPRGARPVLGEAAETFERLGAKGWAGRALAELRACGGAAPSAATNVAALTWQERRIADLAASGLTNKEIGERTHLSPRTVSSHLYRVFPKLGVTSRAALRDALAASPERA</sequence>
<keyword evidence="1" id="KW-0547">Nucleotide-binding</keyword>
<dbReference type="PRINTS" id="PR00038">
    <property type="entry name" value="HTHLUXR"/>
</dbReference>
<feature type="domain" description="HTH luxR-type" evidence="3">
    <location>
        <begin position="851"/>
        <end position="916"/>
    </location>
</feature>
<dbReference type="PROSITE" id="PS50043">
    <property type="entry name" value="HTH_LUXR_2"/>
    <property type="match status" value="1"/>
</dbReference>
<name>A0ABN1VZ15_9ACTN</name>
<evidence type="ECO:0000256" key="2">
    <source>
        <dbReference type="ARBA" id="ARBA00022840"/>
    </source>
</evidence>
<keyword evidence="2" id="KW-0067">ATP-binding</keyword>
<dbReference type="Gene3D" id="3.40.50.300">
    <property type="entry name" value="P-loop containing nucleotide triphosphate hydrolases"/>
    <property type="match status" value="1"/>
</dbReference>
<dbReference type="SUPFAM" id="SSF52540">
    <property type="entry name" value="P-loop containing nucleoside triphosphate hydrolases"/>
    <property type="match status" value="1"/>
</dbReference>
<dbReference type="Proteomes" id="UP001500037">
    <property type="component" value="Unassembled WGS sequence"/>
</dbReference>
<accession>A0ABN1VZ15</accession>
<dbReference type="PROSITE" id="PS00622">
    <property type="entry name" value="HTH_LUXR_1"/>
    <property type="match status" value="1"/>
</dbReference>
<evidence type="ECO:0000259" key="3">
    <source>
        <dbReference type="PROSITE" id="PS50043"/>
    </source>
</evidence>
<dbReference type="PANTHER" id="PTHR16305:SF35">
    <property type="entry name" value="TRANSCRIPTIONAL ACTIVATOR DOMAIN"/>
    <property type="match status" value="1"/>
</dbReference>
<dbReference type="SMART" id="SM00421">
    <property type="entry name" value="HTH_LUXR"/>
    <property type="match status" value="1"/>
</dbReference>
<evidence type="ECO:0000256" key="1">
    <source>
        <dbReference type="ARBA" id="ARBA00022741"/>
    </source>
</evidence>
<dbReference type="SUPFAM" id="SSF46894">
    <property type="entry name" value="C-terminal effector domain of the bipartite response regulators"/>
    <property type="match status" value="1"/>
</dbReference>
<dbReference type="PANTHER" id="PTHR16305">
    <property type="entry name" value="TESTICULAR SOLUBLE ADENYLYL CYCLASE"/>
    <property type="match status" value="1"/>
</dbReference>
<comment type="caution">
    <text evidence="4">The sequence shown here is derived from an EMBL/GenBank/DDBJ whole genome shotgun (WGS) entry which is preliminary data.</text>
</comment>
<proteinExistence type="predicted"/>
<dbReference type="InterPro" id="IPR027417">
    <property type="entry name" value="P-loop_NTPase"/>
</dbReference>
<dbReference type="InterPro" id="IPR000792">
    <property type="entry name" value="Tscrpt_reg_LuxR_C"/>
</dbReference>
<keyword evidence="5" id="KW-1185">Reference proteome</keyword>